<organism evidence="2 3">
    <name type="scientific">Kingdonia uniflora</name>
    <dbReference type="NCBI Taxonomy" id="39325"/>
    <lineage>
        <taxon>Eukaryota</taxon>
        <taxon>Viridiplantae</taxon>
        <taxon>Streptophyta</taxon>
        <taxon>Embryophyta</taxon>
        <taxon>Tracheophyta</taxon>
        <taxon>Spermatophyta</taxon>
        <taxon>Magnoliopsida</taxon>
        <taxon>Ranunculales</taxon>
        <taxon>Circaeasteraceae</taxon>
        <taxon>Kingdonia</taxon>
    </lineage>
</organism>
<dbReference type="PANTHER" id="PTHR31865:SF2">
    <property type="entry name" value="OSJNBA0004B13.24 PROTEIN"/>
    <property type="match status" value="1"/>
</dbReference>
<proteinExistence type="predicted"/>
<feature type="region of interest" description="Disordered" evidence="1">
    <location>
        <begin position="1"/>
        <end position="20"/>
    </location>
</feature>
<name>A0A7J7KXS5_9MAGN</name>
<gene>
    <name evidence="2" type="ORF">GIB67_035224</name>
</gene>
<dbReference type="EMBL" id="JACGCM010002811">
    <property type="protein sequence ID" value="KAF6135153.1"/>
    <property type="molecule type" value="Genomic_DNA"/>
</dbReference>
<feature type="compositionally biased region" description="Basic and acidic residues" evidence="1">
    <location>
        <begin position="87"/>
        <end position="103"/>
    </location>
</feature>
<evidence type="ECO:0000313" key="2">
    <source>
        <dbReference type="EMBL" id="KAF6135153.1"/>
    </source>
</evidence>
<feature type="region of interest" description="Disordered" evidence="1">
    <location>
        <begin position="61"/>
        <end position="120"/>
    </location>
</feature>
<evidence type="ECO:0000313" key="3">
    <source>
        <dbReference type="Proteomes" id="UP000541444"/>
    </source>
</evidence>
<dbReference type="OrthoDB" id="786837at2759"/>
<comment type="caution">
    <text evidence="2">The sequence shown here is derived from an EMBL/GenBank/DDBJ whole genome shotgun (WGS) entry which is preliminary data.</text>
</comment>
<keyword evidence="3" id="KW-1185">Reference proteome</keyword>
<dbReference type="AlphaFoldDB" id="A0A7J7KXS5"/>
<protein>
    <submittedName>
        <fullName evidence="2">Uncharacterized protein</fullName>
    </submittedName>
</protein>
<dbReference type="Proteomes" id="UP000541444">
    <property type="component" value="Unassembled WGS sequence"/>
</dbReference>
<accession>A0A7J7KXS5</accession>
<sequence length="234" mass="25925">MSSIDDTMSIHDGDDDDHLPRNLSRLSMCTNSSKNSNDYDMGVFMSFSSIDDSGEDFFNNKGLSSDSDRDISSYVSLPTTPSRRRQEKISVGKDYASENEARNAKKGGLGKTKRSSRRSVVREKGLERAWEEKKKKFSAMDDIDDDDNDVLEEERSIIMDLEEVKACRDLGFQFGIPSRISRSCSTLDTASSGGNSPIANWKISSPGDDPKDVKARLKVWAQAVALASTSHLFG</sequence>
<evidence type="ECO:0000256" key="1">
    <source>
        <dbReference type="SAM" id="MobiDB-lite"/>
    </source>
</evidence>
<dbReference type="PANTHER" id="PTHR31865">
    <property type="entry name" value="OSJNBA0071G03.3 PROTEIN"/>
    <property type="match status" value="1"/>
</dbReference>
<reference evidence="2 3" key="1">
    <citation type="journal article" date="2020" name="IScience">
        <title>Genome Sequencing of the Endangered Kingdonia uniflora (Circaeasteraceae, Ranunculales) Reveals Potential Mechanisms of Evolutionary Specialization.</title>
        <authorList>
            <person name="Sun Y."/>
            <person name="Deng T."/>
            <person name="Zhang A."/>
            <person name="Moore M.J."/>
            <person name="Landis J.B."/>
            <person name="Lin N."/>
            <person name="Zhang H."/>
            <person name="Zhang X."/>
            <person name="Huang J."/>
            <person name="Zhang X."/>
            <person name="Sun H."/>
            <person name="Wang H."/>
        </authorList>
    </citation>
    <scope>NUCLEOTIDE SEQUENCE [LARGE SCALE GENOMIC DNA]</scope>
    <source>
        <strain evidence="2">TB1705</strain>
        <tissue evidence="2">Leaf</tissue>
    </source>
</reference>